<accession>A0A0E9R953</accession>
<evidence type="ECO:0000313" key="1">
    <source>
        <dbReference type="EMBL" id="JAH25010.1"/>
    </source>
</evidence>
<proteinExistence type="predicted"/>
<name>A0A0E9R953_ANGAN</name>
<reference evidence="1" key="1">
    <citation type="submission" date="2014-11" db="EMBL/GenBank/DDBJ databases">
        <authorList>
            <person name="Amaro Gonzalez C."/>
        </authorList>
    </citation>
    <scope>NUCLEOTIDE SEQUENCE</scope>
</reference>
<sequence length="80" mass="9007">MRNLSADIQENCLNDKIASFECGSCLQSLRKVGKDSTVLLICITVFLSYLPEAGQYSSFFLYLRQVSLQTLIITVLFTSF</sequence>
<reference evidence="1" key="2">
    <citation type="journal article" date="2015" name="Fish Shellfish Immunol.">
        <title>Early steps in the European eel (Anguilla anguilla)-Vibrio vulnificus interaction in the gills: Role of the RtxA13 toxin.</title>
        <authorList>
            <person name="Callol A."/>
            <person name="Pajuelo D."/>
            <person name="Ebbesson L."/>
            <person name="Teles M."/>
            <person name="MacKenzie S."/>
            <person name="Amaro C."/>
        </authorList>
    </citation>
    <scope>NUCLEOTIDE SEQUENCE</scope>
</reference>
<organism evidence="1">
    <name type="scientific">Anguilla anguilla</name>
    <name type="common">European freshwater eel</name>
    <name type="synonym">Muraena anguilla</name>
    <dbReference type="NCBI Taxonomy" id="7936"/>
    <lineage>
        <taxon>Eukaryota</taxon>
        <taxon>Metazoa</taxon>
        <taxon>Chordata</taxon>
        <taxon>Craniata</taxon>
        <taxon>Vertebrata</taxon>
        <taxon>Euteleostomi</taxon>
        <taxon>Actinopterygii</taxon>
        <taxon>Neopterygii</taxon>
        <taxon>Teleostei</taxon>
        <taxon>Anguilliformes</taxon>
        <taxon>Anguillidae</taxon>
        <taxon>Anguilla</taxon>
    </lineage>
</organism>
<dbReference type="AlphaFoldDB" id="A0A0E9R953"/>
<protein>
    <submittedName>
        <fullName evidence="1">Uncharacterized protein</fullName>
    </submittedName>
</protein>
<dbReference type="EMBL" id="GBXM01083567">
    <property type="protein sequence ID" value="JAH25010.1"/>
    <property type="molecule type" value="Transcribed_RNA"/>
</dbReference>